<dbReference type="InterPro" id="IPR009459">
    <property type="entry name" value="MucBP_dom"/>
</dbReference>
<name>A0A1E5GAT9_9ENTE</name>
<sequence>MKKIFNILAIVAIGMIVANSFYGNEVKAETANQVSSQTILDDTISPLPSKKSSDLRTLDKYQQEIIEEAKEISTNQQIEQNYDLPVSKINYKILFISLENITATDLETGKTTYYVMTSEEKQIVKQTVRETENYLNKNIPNVNFTIDLVSVNQNFHSTTPYKVISGHQLWHENAQFKDYLKRNVAHGAYDAIVTGNSGTSSGGGFTVGSYGFLQGASYLNVGITLRVDTTPIYSSMIFLHELCHVLTGFPIDTDKGNVHKAVDYGYRYSEKLEWSPFYKDLLTGKLKDTAKVNPKTTGKYIGIFPRTWQLTPRFVNAPSKIEVEYVDEKGKRIAPTNSFYGPGGDRYEISQILINGYKLIGISGDNEKGILETGKVKKIIYRYKKNTFGQVMMGFLPNQQADQLVDLMNQITIPLNYKNRNDSPWFDLLVKENVENVDLTKIITSDSKILKYEQRTDGILRFRPLKVGTVEITIPNKDGTQKYTKRVVIKPAIKDAFLTYTPNKKDIAIDNIPLEVSSNYKNRGGNGLINIRFKTGNDEIDINKVTSSNSKVVQYDASSKDGLHRFWIKGTGTAELKFPSKTGNYTYTKQVVVKPAIKDAYLTYSPNKKDIAIDDIPLEVSSDYKNRGGNRLINIRFKTGNNEIDINKVTSSNSKVVQYDASSKDGLHRFWIKGTGTAVIKFPSKTGNYTYTKQVVVKPAIKDAYLTYTPNKKDIAIDDIPLEVSSDYKNRGGNRLINIRFKTGNNEIDINKVTSSNSKVVQYDASSKDGLHRFWIKGTGTAELKFPSKTGNYTYTKQVVIKP</sequence>
<dbReference type="EMBL" id="MIJY01000044">
    <property type="protein sequence ID" value="OEG09822.1"/>
    <property type="molecule type" value="Genomic_DNA"/>
</dbReference>
<dbReference type="RefSeq" id="WP_069664575.1">
    <property type="nucleotide sequence ID" value="NZ_JBHUJJ010000001.1"/>
</dbReference>
<dbReference type="Proteomes" id="UP000095094">
    <property type="component" value="Unassembled WGS sequence"/>
</dbReference>
<protein>
    <recommendedName>
        <fullName evidence="2">MucBP domain-containing protein</fullName>
    </recommendedName>
</protein>
<accession>A0A1E5GAT9</accession>
<dbReference type="Pfam" id="PF06458">
    <property type="entry name" value="MucBP"/>
    <property type="match status" value="1"/>
</dbReference>
<evidence type="ECO:0000313" key="3">
    <source>
        <dbReference type="EMBL" id="OEG09822.1"/>
    </source>
</evidence>
<feature type="domain" description="MucBP" evidence="2">
    <location>
        <begin position="320"/>
        <end position="384"/>
    </location>
</feature>
<evidence type="ECO:0000313" key="4">
    <source>
        <dbReference type="Proteomes" id="UP000095094"/>
    </source>
</evidence>
<dbReference type="OrthoDB" id="2194922at2"/>
<proteinExistence type="predicted"/>
<evidence type="ECO:0000259" key="2">
    <source>
        <dbReference type="Pfam" id="PF06458"/>
    </source>
</evidence>
<comment type="caution">
    <text evidence="3">The sequence shown here is derived from an EMBL/GenBank/DDBJ whole genome shotgun (WGS) entry which is preliminary data.</text>
</comment>
<gene>
    <name evidence="3" type="ORF">BCR25_09970</name>
</gene>
<keyword evidence="4" id="KW-1185">Reference proteome</keyword>
<reference evidence="4" key="1">
    <citation type="submission" date="2016-09" db="EMBL/GenBank/DDBJ databases">
        <authorList>
            <person name="Gulvik C.A."/>
        </authorList>
    </citation>
    <scope>NUCLEOTIDE SEQUENCE [LARGE SCALE GENOMIC DNA]</scope>
    <source>
        <strain evidence="4">LMG 8895</strain>
    </source>
</reference>
<dbReference type="Gene3D" id="3.10.20.320">
    <property type="entry name" value="Putative peptidoglycan bound protein (lpxtg motif)"/>
    <property type="match status" value="1"/>
</dbReference>
<organism evidence="3 4">
    <name type="scientific">Enterococcus termitis</name>
    <dbReference type="NCBI Taxonomy" id="332950"/>
    <lineage>
        <taxon>Bacteria</taxon>
        <taxon>Bacillati</taxon>
        <taxon>Bacillota</taxon>
        <taxon>Bacilli</taxon>
        <taxon>Lactobacillales</taxon>
        <taxon>Enterococcaceae</taxon>
        <taxon>Enterococcus</taxon>
    </lineage>
</organism>
<evidence type="ECO:0000256" key="1">
    <source>
        <dbReference type="ARBA" id="ARBA00022737"/>
    </source>
</evidence>
<dbReference type="AlphaFoldDB" id="A0A1E5GAT9"/>
<keyword evidence="1" id="KW-0677">Repeat</keyword>